<gene>
    <name evidence="1" type="ORF">KUTeg_015329</name>
</gene>
<dbReference type="PANTHER" id="PTHR15682">
    <property type="entry name" value="UNHEALTHY RIBOSOME BIOGENESIS PROTEIN 2 HOMOLOG"/>
    <property type="match status" value="1"/>
</dbReference>
<evidence type="ECO:0000313" key="1">
    <source>
        <dbReference type="EMBL" id="KAJ8307245.1"/>
    </source>
</evidence>
<organism evidence="1 2">
    <name type="scientific">Tegillarca granosa</name>
    <name type="common">Malaysian cockle</name>
    <name type="synonym">Anadara granosa</name>
    <dbReference type="NCBI Taxonomy" id="220873"/>
    <lineage>
        <taxon>Eukaryota</taxon>
        <taxon>Metazoa</taxon>
        <taxon>Spiralia</taxon>
        <taxon>Lophotrochozoa</taxon>
        <taxon>Mollusca</taxon>
        <taxon>Bivalvia</taxon>
        <taxon>Autobranchia</taxon>
        <taxon>Pteriomorphia</taxon>
        <taxon>Arcoida</taxon>
        <taxon>Arcoidea</taxon>
        <taxon>Arcidae</taxon>
        <taxon>Tegillarca</taxon>
    </lineage>
</organism>
<sequence>MNMENLHAGIYRRLKDRGIPVTDKIKLVKFAWKSDRVIIPNKEQVLIDFMCGLLLNRKRNNLTENDVAKIWICFCEILNSRKIFQKTAETPIIIVKPSICQVINDRLSLEVDKSHSDDASIAGHVLSCSFAILVSPALSYMFSTKLDYMINLLSAVAKLTVKYLVNKTTITQTQIDLLKKCIEVYRSCQRGHPNQKQVLQLFVEKLFVPSVTLRFLHELTRLNHSQRSDAGHYSNGLGMYHHPDGLGQCVDGLMNVLEESLFHKDHNVSYDMYLSIICGTGELKSQPPKVIENIFTAMSNCIYGKTQLAYATADILQRSFTDYLPVFFKAFLENECHGDNTIAHWLFSHICSVIGLKSNTSDLCGPLKETVVLGVISSMLIQIQKCDVYSVTEDKSAENTQLKYYRHILDVLLKCKRSPEFYSCLLHLFQLNHEILEPNLVNVFQNCWLNVDQSVGDDYTIVQALDAFLAEIVTTYSKLRQVGRWLDKLLVSVTNSNTVNCLLIPSKFSSSFRNVIHALPQITTVDLWKKFVDVLKDECLPQLFYNEDVIWIRRLQDIINFFHLYTTNMRIADYGITEITFQRVKEMMDIIPTDIIKPLIDLAVEQKKHDILTSVLLLCHSWGEIYMLLNQYKPEVVQHTQSQTAYVPSIYCVHKYITENTWTKIHSIVLMAKDYRSQYLWDLLLVQELRLSLCAQTVENTDNRTHIEKLLCQILHLPSEVTDEMMAATWDKNFQNITSDNTIVAKWDTIIHLLPLVVSVISVAQSKTLSDFVVNVMTKSHQSEKRRFREDTACHSLLALTKDFLKCCTIKECESLQLSLVTTVMSEVKNNIQPKNKSGKKKKPSKVISQVMAILHLLTYEDVTWFKDVDSSQLIYLQKIAEKVNELILYDDEVLLSSISDLSLYLEILSYLPLSHLSVTNQLRCVYGLITILKVTFPNCCDISRSLNPRKLQIEGDNGGSREITSIRETELFGMDLLTLLVESMGQAPLFQLLDICVYWEWISTLYNLVHNAPVLFREKIDLLVGVTWHSIFKDFQVVLNMSPCIEMIKDKLQTYGTEMKQDSIEKKRSTQFPVLPIMAALFDELEKVLNRVYLKEEVKAICDKYYKDLADCLNKLVTNVRKSSLPCPAILVKCFSSILYLIDVDNMESQKMLKKNFIYMISVCTGRLDNIEAAEKVLEDAALLKSNLYLWKQLLQYELSEEKYSILCHAVQSSIIQLIKDLDGESFITDIAIPVLNVQVLMLNYGPQLMSPQTAVLSFHSCQDLPLDGAVFISSFHAIIRLLLSVIHEGSQDKLSSDPERTQEILICAQFVDRKRWYLLCTSCLTFVTNTV</sequence>
<proteinExistence type="predicted"/>
<accession>A0ABQ9EV21</accession>
<keyword evidence="2" id="KW-1185">Reference proteome</keyword>
<reference evidence="1 2" key="1">
    <citation type="submission" date="2022-12" db="EMBL/GenBank/DDBJ databases">
        <title>Chromosome-level genome of Tegillarca granosa.</title>
        <authorList>
            <person name="Kim J."/>
        </authorList>
    </citation>
    <scope>NUCLEOTIDE SEQUENCE [LARGE SCALE GENOMIC DNA]</scope>
    <source>
        <strain evidence="1">Teg-2019</strain>
        <tissue evidence="1">Adductor muscle</tissue>
    </source>
</reference>
<dbReference type="EMBL" id="JARBDR010000793">
    <property type="protein sequence ID" value="KAJ8307245.1"/>
    <property type="molecule type" value="Genomic_DNA"/>
</dbReference>
<dbReference type="InterPro" id="IPR052609">
    <property type="entry name" value="Ribosome_Biogenesis_Reg"/>
</dbReference>
<evidence type="ECO:0000313" key="2">
    <source>
        <dbReference type="Proteomes" id="UP001217089"/>
    </source>
</evidence>
<dbReference type="Proteomes" id="UP001217089">
    <property type="component" value="Unassembled WGS sequence"/>
</dbReference>
<dbReference type="PANTHER" id="PTHR15682:SF2">
    <property type="entry name" value="UNHEALTHY RIBOSOME BIOGENESIS PROTEIN 2 HOMOLOG"/>
    <property type="match status" value="1"/>
</dbReference>
<comment type="caution">
    <text evidence="1">The sequence shown here is derived from an EMBL/GenBank/DDBJ whole genome shotgun (WGS) entry which is preliminary data.</text>
</comment>
<protein>
    <submittedName>
        <fullName evidence="1">Uncharacterized protein</fullName>
    </submittedName>
</protein>
<name>A0ABQ9EV21_TEGGR</name>